<dbReference type="Gene3D" id="3.90.310.10">
    <property type="entry name" value="ENV polyprotein, receptor-binding domain"/>
    <property type="match status" value="1"/>
</dbReference>
<dbReference type="CDD" id="cd09851">
    <property type="entry name" value="HTLV-1-like_HR1-HR2"/>
    <property type="match status" value="1"/>
</dbReference>
<dbReference type="PANTHER" id="PTHR10424">
    <property type="entry name" value="VIRAL ENVELOPE PROTEIN"/>
    <property type="match status" value="1"/>
</dbReference>
<feature type="transmembrane region" description="Helical" evidence="1">
    <location>
        <begin position="587"/>
        <end position="613"/>
    </location>
</feature>
<organism evidence="2 3">
    <name type="scientific">Nyctereutes procyonoides</name>
    <name type="common">Raccoon dog</name>
    <name type="synonym">Canis procyonoides</name>
    <dbReference type="NCBI Taxonomy" id="34880"/>
    <lineage>
        <taxon>Eukaryota</taxon>
        <taxon>Metazoa</taxon>
        <taxon>Chordata</taxon>
        <taxon>Craniata</taxon>
        <taxon>Vertebrata</taxon>
        <taxon>Euteleostomi</taxon>
        <taxon>Mammalia</taxon>
        <taxon>Eutheria</taxon>
        <taxon>Laurasiatheria</taxon>
        <taxon>Carnivora</taxon>
        <taxon>Caniformia</taxon>
        <taxon>Canidae</taxon>
        <taxon>Nyctereutes</taxon>
    </lineage>
</organism>
<gene>
    <name evidence="2" type="ORF">NYPRO_LOCUS7182</name>
</gene>
<proteinExistence type="predicted"/>
<accession>A0A811YGC8</accession>
<protein>
    <submittedName>
        <fullName evidence="2">(raccoon dog) hypothetical protein</fullName>
    </submittedName>
</protein>
<keyword evidence="3" id="KW-1185">Reference proteome</keyword>
<evidence type="ECO:0000256" key="1">
    <source>
        <dbReference type="SAM" id="Phobius"/>
    </source>
</evidence>
<reference evidence="2" key="1">
    <citation type="submission" date="2020-12" db="EMBL/GenBank/DDBJ databases">
        <authorList>
            <consortium name="Molecular Ecology Group"/>
        </authorList>
    </citation>
    <scope>NUCLEOTIDE SEQUENCE</scope>
    <source>
        <strain evidence="2">TBG_1078</strain>
    </source>
</reference>
<dbReference type="SUPFAM" id="SSF49830">
    <property type="entry name" value="ENV polyprotein, receptor-binding domain"/>
    <property type="match status" value="1"/>
</dbReference>
<dbReference type="Gene3D" id="1.10.287.210">
    <property type="match status" value="1"/>
</dbReference>
<comment type="caution">
    <text evidence="2">The sequence shown here is derived from an EMBL/GenBank/DDBJ whole genome shotgun (WGS) entry which is preliminary data.</text>
</comment>
<dbReference type="PANTHER" id="PTHR10424:SF82">
    <property type="entry name" value="ENVELOPE GLYCOPROTEIN-RELATED"/>
    <property type="match status" value="1"/>
</dbReference>
<dbReference type="AlphaFoldDB" id="A0A811YGC8"/>
<keyword evidence="1" id="KW-0812">Transmembrane</keyword>
<sequence length="647" mass="71883">MEAPSHPKPAQDKTFKNCSMTVVIFLPLLALFTSARGDPHALKRLTWQVLTSGGDEFWSITKTAPVGTWWPNLYPDLCKLTIGAPSPWDLEGYFDTSRAPNQESPPGRLGLDPWGGCGTPDRRAMPSTLPFYVCPGHHRDRRLNPTCGGGEYFYCKNWGCETTGDTEWRPSSSWDYITVKAHYTHPTFSKWKTLNYGPCQGWCHPLRISFTEPGKRATYWANGYTWGLRLYKERTDDGFIFRIKLKIESPDPVAIGPNAVLGEQRAAPALAAGRAAPTNFAVTPTPRSSPEPGQRLFNLIIGAFLALNRTSPDVTKSCWLCLASPPPLYYEGIATSGTYNNITSTQGCTPDSQPQFTLTEVSGQGTCIGTPPPRGYQRLCNTTTPILGTDSYLEPQPGTWWACNKGLTPCVSAKVLNSSNDFCVMVQIIPRVFYHPAETLENQYDKHPSRFQREPVSLTLAVMLGLGVATGVGTGAAALIQDSQRYLELQTAVDEDLRTLAQSVSKLEQSLPSLSEVALHNRRGLDRLFLKEGGLCAALGEECCFYADHSGVIRDSMAKLRERLNKRRRDREAQQGWFESWFNQSPWLTTLISTILGPLVVLLLLLTFGPCVLNRLLQFIRERLSITQALVLTQQCRALQTEKINVP</sequence>
<dbReference type="EMBL" id="CAJHUB010000672">
    <property type="protein sequence ID" value="CAD7674387.1"/>
    <property type="molecule type" value="Genomic_DNA"/>
</dbReference>
<dbReference type="Proteomes" id="UP000645828">
    <property type="component" value="Unassembled WGS sequence"/>
</dbReference>
<dbReference type="Pfam" id="PF00429">
    <property type="entry name" value="TLV_coat"/>
    <property type="match status" value="1"/>
</dbReference>
<evidence type="ECO:0000313" key="2">
    <source>
        <dbReference type="EMBL" id="CAD7674387.1"/>
    </source>
</evidence>
<evidence type="ECO:0000313" key="3">
    <source>
        <dbReference type="Proteomes" id="UP000645828"/>
    </source>
</evidence>
<name>A0A811YGC8_NYCPR</name>
<dbReference type="InterPro" id="IPR008981">
    <property type="entry name" value="FMuLV_rcpt-bd"/>
</dbReference>
<dbReference type="InterPro" id="IPR018154">
    <property type="entry name" value="TLV/ENV_coat_polyprotein"/>
</dbReference>
<keyword evidence="1" id="KW-1133">Transmembrane helix</keyword>
<dbReference type="SUPFAM" id="SSF58069">
    <property type="entry name" value="Virus ectodomain"/>
    <property type="match status" value="1"/>
</dbReference>
<keyword evidence="1" id="KW-0472">Membrane</keyword>